<dbReference type="EMBL" id="JAGSND010000002">
    <property type="protein sequence ID" value="MBR0596990.1"/>
    <property type="molecule type" value="Genomic_DNA"/>
</dbReference>
<keyword evidence="1" id="KW-0472">Membrane</keyword>
<keyword evidence="1" id="KW-0812">Transmembrane</keyword>
<sequence>MKIACNIILDLIPLVKDHVASEDSIRLVSEHLKSCESCLLEFENDALPKETKIDDIKVISSIRKKLLFIASALLLAGASIGMILNNSVSSNFIPILIIILSILLAGILIFKYDLKGGNRMNRFFMGKAIGTIIVFAALGIYLLLKYDLHLF</sequence>
<name>A0A8J7W120_9FIRM</name>
<protein>
    <submittedName>
        <fullName evidence="2">Zf-HC2 domain-containing protein</fullName>
    </submittedName>
</protein>
<feature type="transmembrane region" description="Helical" evidence="1">
    <location>
        <begin position="91"/>
        <end position="112"/>
    </location>
</feature>
<reference evidence="2" key="2">
    <citation type="submission" date="2021-04" db="EMBL/GenBank/DDBJ databases">
        <authorList>
            <person name="Liu J."/>
        </authorList>
    </citation>
    <scope>NUCLEOTIDE SEQUENCE</scope>
    <source>
        <strain evidence="2">BAD-6</strain>
    </source>
</reference>
<keyword evidence="3" id="KW-1185">Reference proteome</keyword>
<gene>
    <name evidence="2" type="ORF">KCX82_03815</name>
</gene>
<dbReference type="AlphaFoldDB" id="A0A8J7W120"/>
<feature type="transmembrane region" description="Helical" evidence="1">
    <location>
        <begin position="124"/>
        <end position="144"/>
    </location>
</feature>
<reference evidence="2" key="1">
    <citation type="submission" date="2021-04" db="EMBL/GenBank/DDBJ databases">
        <title>Sinoanaerobacter chloroacetimidivorans sp. nov., an obligate anaerobic bacterium isolated from anaerobic sludge.</title>
        <authorList>
            <person name="Bao Y."/>
        </authorList>
    </citation>
    <scope>NUCLEOTIDE SEQUENCE</scope>
    <source>
        <strain evidence="2">BAD-6</strain>
    </source>
</reference>
<dbReference type="Proteomes" id="UP000675664">
    <property type="component" value="Unassembled WGS sequence"/>
</dbReference>
<evidence type="ECO:0000313" key="2">
    <source>
        <dbReference type="EMBL" id="MBR0596990.1"/>
    </source>
</evidence>
<comment type="caution">
    <text evidence="2">The sequence shown here is derived from an EMBL/GenBank/DDBJ whole genome shotgun (WGS) entry which is preliminary data.</text>
</comment>
<evidence type="ECO:0000256" key="1">
    <source>
        <dbReference type="SAM" id="Phobius"/>
    </source>
</evidence>
<evidence type="ECO:0000313" key="3">
    <source>
        <dbReference type="Proteomes" id="UP000675664"/>
    </source>
</evidence>
<accession>A0A8J7W120</accession>
<keyword evidence="1" id="KW-1133">Transmembrane helix</keyword>
<dbReference type="RefSeq" id="WP_227017123.1">
    <property type="nucleotide sequence ID" value="NZ_JAGSND010000002.1"/>
</dbReference>
<proteinExistence type="predicted"/>
<feature type="transmembrane region" description="Helical" evidence="1">
    <location>
        <begin position="66"/>
        <end position="85"/>
    </location>
</feature>
<organism evidence="2 3">
    <name type="scientific">Sinanaerobacter chloroacetimidivorans</name>
    <dbReference type="NCBI Taxonomy" id="2818044"/>
    <lineage>
        <taxon>Bacteria</taxon>
        <taxon>Bacillati</taxon>
        <taxon>Bacillota</taxon>
        <taxon>Clostridia</taxon>
        <taxon>Peptostreptococcales</taxon>
        <taxon>Anaerovoracaceae</taxon>
        <taxon>Sinanaerobacter</taxon>
    </lineage>
</organism>